<dbReference type="VEuPathDB" id="TriTrypDB:LdCL_310029400"/>
<protein>
    <submittedName>
        <fullName evidence="2">Uncharacterized protein</fullName>
    </submittedName>
</protein>
<evidence type="ECO:0000256" key="1">
    <source>
        <dbReference type="SAM" id="MobiDB-lite"/>
    </source>
</evidence>
<dbReference type="EMBL" id="RHLC01000006">
    <property type="protein sequence ID" value="TPP42554.1"/>
    <property type="molecule type" value="Genomic_DNA"/>
</dbReference>
<name>A0A504X353_LEIDO</name>
<feature type="compositionally biased region" description="Low complexity" evidence="1">
    <location>
        <begin position="182"/>
        <end position="201"/>
    </location>
</feature>
<organism evidence="2 3">
    <name type="scientific">Leishmania donovani</name>
    <dbReference type="NCBI Taxonomy" id="5661"/>
    <lineage>
        <taxon>Eukaryota</taxon>
        <taxon>Discoba</taxon>
        <taxon>Euglenozoa</taxon>
        <taxon>Kinetoplastea</taxon>
        <taxon>Metakinetoplastina</taxon>
        <taxon>Trypanosomatida</taxon>
        <taxon>Trypanosomatidae</taxon>
        <taxon>Leishmaniinae</taxon>
        <taxon>Leishmania</taxon>
    </lineage>
</organism>
<gene>
    <name evidence="2" type="ORF">CGC21_11195</name>
</gene>
<dbReference type="VEuPathDB" id="TriTrypDB:LdBPK_312150.1"/>
<dbReference type="Proteomes" id="UP000318447">
    <property type="component" value="Unassembled WGS sequence"/>
</dbReference>
<dbReference type="VEuPathDB" id="TriTrypDB:LdCL_310029500"/>
<evidence type="ECO:0000313" key="2">
    <source>
        <dbReference type="EMBL" id="TPP42554.1"/>
    </source>
</evidence>
<dbReference type="VEuPathDB" id="TriTrypDB:LDHU3_31.3840"/>
<dbReference type="AlphaFoldDB" id="A0A504X353"/>
<feature type="region of interest" description="Disordered" evidence="1">
    <location>
        <begin position="182"/>
        <end position="206"/>
    </location>
</feature>
<evidence type="ECO:0000313" key="3">
    <source>
        <dbReference type="Proteomes" id="UP000318447"/>
    </source>
</evidence>
<sequence length="340" mass="35709">MSRSPKQHRRQQTVHVQQLSPTELCEATPILTRARSVSPSQTSGILQQLHVGNSEDAVGIGLPFFQAQPMPDVSPLATPHAFTHNSHYSRTASLASSTEDSVAAASACYLHNRGARPSVHCVPTNQRDFQLGMVPPPSASFPHVPLVGNESHASFLASIVTDPTSRRSSCSSSSSLASTFAERSASTSATNAATPTTESSNFTVDATEGPQRHNMLLEDHDCHSAQTFTLDGDGNTHSLTAAASAAGALMLLTKLTSSAARQMSEASNRGGRVCRDAHSAPSSSEVVHRVPLVVACARQKGGCYRTTEALSCSAHASDLFARVQGPGGDSTTAPAARMRP</sequence>
<proteinExistence type="predicted"/>
<comment type="caution">
    <text evidence="2">The sequence shown here is derived from an EMBL/GenBank/DDBJ whole genome shotgun (WGS) entry which is preliminary data.</text>
</comment>
<accession>A0A504X353</accession>
<reference evidence="3" key="1">
    <citation type="submission" date="2019-02" db="EMBL/GenBank/DDBJ databases">
        <title>FDA dAtabase for Regulatory Grade micrObial Sequences (FDA-ARGOS): Supporting development and validation of Infectious Disease Dx tests.</title>
        <authorList>
            <person name="Duncan R."/>
            <person name="Fisher C."/>
            <person name="Tallon L."/>
            <person name="Sadzewicz L."/>
            <person name="Sengamalay N."/>
            <person name="Ott S."/>
            <person name="Godinez A."/>
            <person name="Nagaraj S."/>
            <person name="Vavikolanu K."/>
            <person name="Nadendla S."/>
            <person name="Aluvathingal J."/>
            <person name="Sichtig H."/>
        </authorList>
    </citation>
    <scope>NUCLEOTIDE SEQUENCE [LARGE SCALE GENOMIC DNA]</scope>
    <source>
        <strain evidence="3">FDAARGOS_361</strain>
    </source>
</reference>